<dbReference type="Proteomes" id="UP001359485">
    <property type="component" value="Unassembled WGS sequence"/>
</dbReference>
<reference evidence="1 2" key="1">
    <citation type="submission" date="2023-09" db="EMBL/GenBank/DDBJ databases">
        <title>Genomes of two closely related lineages of the louse Polyplax serrata with different host specificities.</title>
        <authorList>
            <person name="Martinu J."/>
            <person name="Tarabai H."/>
            <person name="Stefka J."/>
            <person name="Hypsa V."/>
        </authorList>
    </citation>
    <scope>NUCLEOTIDE SEQUENCE [LARGE SCALE GENOMIC DNA]</scope>
    <source>
        <strain evidence="1">98ZLc_SE</strain>
    </source>
</reference>
<name>A0ABR1AX42_POLSC</name>
<organism evidence="1 2">
    <name type="scientific">Polyplax serrata</name>
    <name type="common">Common mouse louse</name>
    <dbReference type="NCBI Taxonomy" id="468196"/>
    <lineage>
        <taxon>Eukaryota</taxon>
        <taxon>Metazoa</taxon>
        <taxon>Ecdysozoa</taxon>
        <taxon>Arthropoda</taxon>
        <taxon>Hexapoda</taxon>
        <taxon>Insecta</taxon>
        <taxon>Pterygota</taxon>
        <taxon>Neoptera</taxon>
        <taxon>Paraneoptera</taxon>
        <taxon>Psocodea</taxon>
        <taxon>Troctomorpha</taxon>
        <taxon>Phthiraptera</taxon>
        <taxon>Anoplura</taxon>
        <taxon>Polyplacidae</taxon>
        <taxon>Polyplax</taxon>
    </lineage>
</organism>
<keyword evidence="2" id="KW-1185">Reference proteome</keyword>
<sequence>MDRERCGLKCRAQLGRMQVKLLHHRFSLTPIFRQRNDKLISPNIFVFSDRKEDEITSEKKIQGDIRSLLGGLPREGRR</sequence>
<evidence type="ECO:0000313" key="2">
    <source>
        <dbReference type="Proteomes" id="UP001359485"/>
    </source>
</evidence>
<accession>A0ABR1AX42</accession>
<protein>
    <submittedName>
        <fullName evidence="1">Uncharacterized protein</fullName>
    </submittedName>
</protein>
<evidence type="ECO:0000313" key="1">
    <source>
        <dbReference type="EMBL" id="KAK6630766.1"/>
    </source>
</evidence>
<proteinExistence type="predicted"/>
<gene>
    <name evidence="1" type="ORF">RUM44_002935</name>
</gene>
<dbReference type="EMBL" id="JAWJWF010000007">
    <property type="protein sequence ID" value="KAK6630766.1"/>
    <property type="molecule type" value="Genomic_DNA"/>
</dbReference>
<comment type="caution">
    <text evidence="1">The sequence shown here is derived from an EMBL/GenBank/DDBJ whole genome shotgun (WGS) entry which is preliminary data.</text>
</comment>